<evidence type="ECO:0000256" key="1">
    <source>
        <dbReference type="ARBA" id="ARBA00010838"/>
    </source>
</evidence>
<feature type="chain" id="PRO_5045022962" evidence="4">
    <location>
        <begin position="20"/>
        <end position="195"/>
    </location>
</feature>
<feature type="signal peptide" evidence="4">
    <location>
        <begin position="1"/>
        <end position="19"/>
    </location>
</feature>
<reference evidence="5" key="2">
    <citation type="journal article" date="2014" name="Nat. Commun.">
        <title>The emerging biofuel crop Camelina sativa retains a highly undifferentiated hexaploid genome structure.</title>
        <authorList>
            <person name="Kagale S."/>
            <person name="Koh C."/>
            <person name="Nixon J."/>
            <person name="Bollina V."/>
            <person name="Clarke W.E."/>
            <person name="Tuteja R."/>
            <person name="Spillane C."/>
            <person name="Robinson S.J."/>
            <person name="Links M.G."/>
            <person name="Clarke C."/>
            <person name="Higgins E.E."/>
            <person name="Huebert T."/>
            <person name="Sharpe A.G."/>
            <person name="Parkin I.A."/>
        </authorList>
    </citation>
    <scope>NUCLEOTIDE SEQUENCE [LARGE SCALE GENOMIC DNA]</scope>
    <source>
        <strain evidence="5">r\DH55</strain>
    </source>
</reference>
<dbReference type="PANTHER" id="PTHR10353">
    <property type="entry name" value="GLYCOSYL HYDROLASE"/>
    <property type="match status" value="1"/>
</dbReference>
<keyword evidence="4" id="KW-0732">Signal</keyword>
<reference evidence="5" key="1">
    <citation type="journal article" date="1997" name="Nucleic Acids Res.">
        <title>tRNAscan-SE: a program for improved detection of transfer RNA genes in genomic sequence.</title>
        <authorList>
            <person name="Lowe T.M."/>
            <person name="Eddy S.R."/>
        </authorList>
    </citation>
    <scope>NUCLEOTIDE SEQUENCE [LARGE SCALE GENOMIC DNA]</scope>
    <source>
        <strain evidence="5">r\DH55</strain>
    </source>
</reference>
<evidence type="ECO:0000256" key="3">
    <source>
        <dbReference type="RuleBase" id="RU003690"/>
    </source>
</evidence>
<protein>
    <submittedName>
        <fullName evidence="6 7">Myrosinase 2-like</fullName>
    </submittedName>
</protein>
<proteinExistence type="inferred from homology"/>
<reference evidence="6 7" key="3">
    <citation type="submission" date="2025-05" db="UniProtKB">
        <authorList>
            <consortium name="RefSeq"/>
        </authorList>
    </citation>
    <scope>IDENTIFICATION</scope>
    <source>
        <tissue evidence="6 7">Leaf</tissue>
    </source>
</reference>
<keyword evidence="2" id="KW-0378">Hydrolase</keyword>
<keyword evidence="5" id="KW-1185">Reference proteome</keyword>
<dbReference type="GeneID" id="104709414"/>
<name>A0ABM1QBW9_CAMSA</name>
<sequence length="195" mass="22225">MKFQLFALAFLLAVATCKGQEDYTCEENEPFHCNQTSRFNGKSFGEDFIFGVASSAYQIEGGRGRGLNVWDGFTHRYPEKAGADLKNGDTTCDAYTYWQKDIDVMGELNATGYRFSFAWSRILPQGKRSRGVNQNGIDYYNGLIDGLIARNITPFVTLFHWDLPQTLQDEYEGFLNRPIMYVIYATLLIKNDESI</sequence>
<dbReference type="PROSITE" id="PS00653">
    <property type="entry name" value="GLYCOSYL_HYDROL_F1_2"/>
    <property type="match status" value="1"/>
</dbReference>
<comment type="similarity">
    <text evidence="1 3">Belongs to the glycosyl hydrolase 1 family.</text>
</comment>
<dbReference type="Gene3D" id="3.20.20.80">
    <property type="entry name" value="Glycosidases"/>
    <property type="match status" value="1"/>
</dbReference>
<dbReference type="PANTHER" id="PTHR10353:SF218">
    <property type="entry name" value="MYROSINASE 1-RELATED"/>
    <property type="match status" value="1"/>
</dbReference>
<dbReference type="InterPro" id="IPR001360">
    <property type="entry name" value="Glyco_hydro_1"/>
</dbReference>
<dbReference type="SUPFAM" id="SSF51445">
    <property type="entry name" value="(Trans)glycosidases"/>
    <property type="match status" value="1"/>
</dbReference>
<dbReference type="Proteomes" id="UP000694864">
    <property type="component" value="Chromosome 8"/>
</dbReference>
<organism evidence="5 7">
    <name type="scientific">Camelina sativa</name>
    <name type="common">False flax</name>
    <name type="synonym">Myagrum sativum</name>
    <dbReference type="NCBI Taxonomy" id="90675"/>
    <lineage>
        <taxon>Eukaryota</taxon>
        <taxon>Viridiplantae</taxon>
        <taxon>Streptophyta</taxon>
        <taxon>Embryophyta</taxon>
        <taxon>Tracheophyta</taxon>
        <taxon>Spermatophyta</taxon>
        <taxon>Magnoliopsida</taxon>
        <taxon>eudicotyledons</taxon>
        <taxon>Gunneridae</taxon>
        <taxon>Pentapetalae</taxon>
        <taxon>rosids</taxon>
        <taxon>malvids</taxon>
        <taxon>Brassicales</taxon>
        <taxon>Brassicaceae</taxon>
        <taxon>Camelineae</taxon>
        <taxon>Camelina</taxon>
    </lineage>
</organism>
<evidence type="ECO:0000256" key="4">
    <source>
        <dbReference type="SAM" id="SignalP"/>
    </source>
</evidence>
<dbReference type="InterPro" id="IPR033132">
    <property type="entry name" value="GH_1_N_CS"/>
</dbReference>
<evidence type="ECO:0000313" key="5">
    <source>
        <dbReference type="Proteomes" id="UP000694864"/>
    </source>
</evidence>
<gene>
    <name evidence="7" type="primary">LOC109125058</name>
    <name evidence="6" type="synonym">LOC104709414</name>
</gene>
<dbReference type="InterPro" id="IPR017853">
    <property type="entry name" value="GH"/>
</dbReference>
<evidence type="ECO:0000313" key="7">
    <source>
        <dbReference type="RefSeq" id="XP_019084257.1"/>
    </source>
</evidence>
<evidence type="ECO:0000313" key="6">
    <source>
        <dbReference type="RefSeq" id="XP_010424332.1"/>
    </source>
</evidence>
<dbReference type="GeneID" id="109125058"/>
<accession>A0ABM1QBW9</accession>
<dbReference type="RefSeq" id="XP_019084257.1">
    <property type="nucleotide sequence ID" value="XM_019228712.1"/>
</dbReference>
<evidence type="ECO:0000256" key="2">
    <source>
        <dbReference type="ARBA" id="ARBA00022801"/>
    </source>
</evidence>
<dbReference type="RefSeq" id="XP_010424332.1">
    <property type="nucleotide sequence ID" value="XM_010426030.2"/>
</dbReference>
<dbReference type="Pfam" id="PF00232">
    <property type="entry name" value="Glyco_hydro_1"/>
    <property type="match status" value="1"/>
</dbReference>